<dbReference type="EMBL" id="JOWA01000077">
    <property type="protein sequence ID" value="KEZ45616.1"/>
    <property type="molecule type" value="Genomic_DNA"/>
</dbReference>
<dbReference type="OMA" id="GKEANHQ"/>
<dbReference type="SMART" id="SM00829">
    <property type="entry name" value="PKS_ER"/>
    <property type="match status" value="1"/>
</dbReference>
<sequence length="369" mass="40538">MATIPSTHKAVAMPGPREPLTIIDVPTVRPSAGEVLVRVDWVGSTPLDLHQADGGLGTVPNQIPGDTVAGVVLDIGPGVTQLKVGDRVASFSHEEPKHKGQQEYVTLPTYRVSKLPPNISLQEAATVPSSLVTVFHSVTHDLGFPLPWPIPEGWKPEHADTPILVWGAASSVGTFAVQVLKHWGYRNILAVASSRHHAWLKDLGAAATFDYRDSDVTDKILASVGHQASRPRVPYIYDCIGSLWNSIEPIRRVAESGTRVAILLPVIVRDATDTVAPIYEGDVTKCHEGKWAEGVVLRRVRTHFYAQNEFLKEYLQPEIVPALLEQGIVRPLRQKIVEGDTLLERAQNALDLLRKRNPSGERLVWRVST</sequence>
<dbReference type="Pfam" id="PF00107">
    <property type="entry name" value="ADH_zinc_N"/>
    <property type="match status" value="1"/>
</dbReference>
<dbReference type="VEuPathDB" id="FungiDB:SAPIO_CDS1970"/>
<evidence type="ECO:0000256" key="1">
    <source>
        <dbReference type="ARBA" id="ARBA00008072"/>
    </source>
</evidence>
<dbReference type="InterPro" id="IPR011032">
    <property type="entry name" value="GroES-like_sf"/>
</dbReference>
<dbReference type="InterPro" id="IPR036291">
    <property type="entry name" value="NAD(P)-bd_dom_sf"/>
</dbReference>
<dbReference type="AlphaFoldDB" id="A0A084GE54"/>
<dbReference type="InterPro" id="IPR047122">
    <property type="entry name" value="Trans-enoyl_RdTase-like"/>
</dbReference>
<dbReference type="GeneID" id="27721042"/>
<dbReference type="RefSeq" id="XP_016645415.1">
    <property type="nucleotide sequence ID" value="XM_016785118.1"/>
</dbReference>
<dbReference type="PANTHER" id="PTHR45348:SF3">
    <property type="entry name" value="ENOYL REDUCTASE (ER) DOMAIN-CONTAINING PROTEIN"/>
    <property type="match status" value="1"/>
</dbReference>
<evidence type="ECO:0000313" key="4">
    <source>
        <dbReference type="EMBL" id="KEZ45616.1"/>
    </source>
</evidence>
<organism evidence="4 5">
    <name type="scientific">Pseudallescheria apiosperma</name>
    <name type="common">Scedosporium apiospermum</name>
    <dbReference type="NCBI Taxonomy" id="563466"/>
    <lineage>
        <taxon>Eukaryota</taxon>
        <taxon>Fungi</taxon>
        <taxon>Dikarya</taxon>
        <taxon>Ascomycota</taxon>
        <taxon>Pezizomycotina</taxon>
        <taxon>Sordariomycetes</taxon>
        <taxon>Hypocreomycetidae</taxon>
        <taxon>Microascales</taxon>
        <taxon>Microascaceae</taxon>
        <taxon>Scedosporium</taxon>
    </lineage>
</organism>
<name>A0A084GE54_PSEDA</name>
<dbReference type="SUPFAM" id="SSF50129">
    <property type="entry name" value="GroES-like"/>
    <property type="match status" value="1"/>
</dbReference>
<accession>A0A084GE54</accession>
<evidence type="ECO:0000256" key="2">
    <source>
        <dbReference type="ARBA" id="ARBA00023002"/>
    </source>
</evidence>
<comment type="caution">
    <text evidence="4">The sequence shown here is derived from an EMBL/GenBank/DDBJ whole genome shotgun (WGS) entry which is preliminary data.</text>
</comment>
<feature type="domain" description="Enoyl reductase (ER)" evidence="3">
    <location>
        <begin position="15"/>
        <end position="364"/>
    </location>
</feature>
<dbReference type="OrthoDB" id="9992527at2759"/>
<dbReference type="PANTHER" id="PTHR45348">
    <property type="entry name" value="HYPOTHETICAL OXIDOREDUCTASE (EUROFUNG)"/>
    <property type="match status" value="1"/>
</dbReference>
<keyword evidence="5" id="KW-1185">Reference proteome</keyword>
<dbReference type="SUPFAM" id="SSF51735">
    <property type="entry name" value="NAD(P)-binding Rossmann-fold domains"/>
    <property type="match status" value="1"/>
</dbReference>
<dbReference type="KEGG" id="sapo:SAPIO_CDS1970"/>
<dbReference type="GO" id="GO:0016651">
    <property type="term" value="F:oxidoreductase activity, acting on NAD(P)H"/>
    <property type="evidence" value="ECO:0007669"/>
    <property type="project" value="InterPro"/>
</dbReference>
<gene>
    <name evidence="4" type="ORF">SAPIO_CDS1970</name>
</gene>
<dbReference type="HOGENOM" id="CLU_026673_16_5_1"/>
<keyword evidence="2" id="KW-0560">Oxidoreductase</keyword>
<dbReference type="Proteomes" id="UP000028545">
    <property type="component" value="Unassembled WGS sequence"/>
</dbReference>
<dbReference type="InterPro" id="IPR020843">
    <property type="entry name" value="ER"/>
</dbReference>
<dbReference type="CDD" id="cd08249">
    <property type="entry name" value="enoyl_reductase_like"/>
    <property type="match status" value="1"/>
</dbReference>
<dbReference type="Gene3D" id="3.90.180.10">
    <property type="entry name" value="Medium-chain alcohol dehydrogenases, catalytic domain"/>
    <property type="match status" value="1"/>
</dbReference>
<evidence type="ECO:0000313" key="5">
    <source>
        <dbReference type="Proteomes" id="UP000028545"/>
    </source>
</evidence>
<evidence type="ECO:0000259" key="3">
    <source>
        <dbReference type="SMART" id="SM00829"/>
    </source>
</evidence>
<proteinExistence type="inferred from homology"/>
<dbReference type="InterPro" id="IPR013154">
    <property type="entry name" value="ADH-like_N"/>
</dbReference>
<protein>
    <submittedName>
        <fullName evidence="4">Zinc-binding dehydrogenase</fullName>
    </submittedName>
</protein>
<dbReference type="InterPro" id="IPR013149">
    <property type="entry name" value="ADH-like_C"/>
</dbReference>
<dbReference type="Gene3D" id="3.40.50.720">
    <property type="entry name" value="NAD(P)-binding Rossmann-like Domain"/>
    <property type="match status" value="1"/>
</dbReference>
<comment type="similarity">
    <text evidence="1">Belongs to the zinc-containing alcohol dehydrogenase family.</text>
</comment>
<reference evidence="4 5" key="1">
    <citation type="journal article" date="2014" name="Genome Announc.">
        <title>Draft genome sequence of the pathogenic fungus Scedosporium apiospermum.</title>
        <authorList>
            <person name="Vandeputte P."/>
            <person name="Ghamrawi S."/>
            <person name="Rechenmann M."/>
            <person name="Iltis A."/>
            <person name="Giraud S."/>
            <person name="Fleury M."/>
            <person name="Thornton C."/>
            <person name="Delhaes L."/>
            <person name="Meyer W."/>
            <person name="Papon N."/>
            <person name="Bouchara J.P."/>
        </authorList>
    </citation>
    <scope>NUCLEOTIDE SEQUENCE [LARGE SCALE GENOMIC DNA]</scope>
    <source>
        <strain evidence="4 5">IHEM 14462</strain>
    </source>
</reference>
<dbReference type="Pfam" id="PF08240">
    <property type="entry name" value="ADH_N"/>
    <property type="match status" value="1"/>
</dbReference>